<feature type="transmembrane region" description="Helical" evidence="1">
    <location>
        <begin position="37"/>
        <end position="60"/>
    </location>
</feature>
<reference evidence="2 3" key="1">
    <citation type="submission" date="2017-10" db="EMBL/GenBank/DDBJ databases">
        <title>Paenichitinophaga pekingensis gen. nov., sp. nov., isolated from activated sludge.</title>
        <authorList>
            <person name="Jin D."/>
            <person name="Kong X."/>
            <person name="Deng Y."/>
            <person name="Bai Z."/>
        </authorList>
    </citation>
    <scope>NUCLEOTIDE SEQUENCE [LARGE SCALE GENOMIC DNA]</scope>
    <source>
        <strain evidence="2 3">13</strain>
    </source>
</reference>
<accession>A0A291QQ85</accession>
<dbReference type="EMBL" id="CP023777">
    <property type="protein sequence ID" value="ATL46091.1"/>
    <property type="molecule type" value="Genomic_DNA"/>
</dbReference>
<name>A0A291QQ85_9BACT</name>
<sequence length="134" mass="15134">MIFAAPVVHSILSQALQRHMMDPNLPMKHSTPGGIRVMGYICMAIAILFLLSGTVVLANLNMIEDMALRQNPDYFKDSGVTKEQLILLFKAMCIFYIVYSTLIIANVILSLRFVSKWKDSQGDDMEILDDDSYQ</sequence>
<evidence type="ECO:0000313" key="3">
    <source>
        <dbReference type="Proteomes" id="UP000220133"/>
    </source>
</evidence>
<dbReference type="KEGG" id="cbae:COR50_02315"/>
<gene>
    <name evidence="2" type="ORF">COR50_02315</name>
</gene>
<dbReference type="AlphaFoldDB" id="A0A291QQ85"/>
<keyword evidence="1" id="KW-0472">Membrane</keyword>
<organism evidence="2 3">
    <name type="scientific">Chitinophaga caeni</name>
    <dbReference type="NCBI Taxonomy" id="2029983"/>
    <lineage>
        <taxon>Bacteria</taxon>
        <taxon>Pseudomonadati</taxon>
        <taxon>Bacteroidota</taxon>
        <taxon>Chitinophagia</taxon>
        <taxon>Chitinophagales</taxon>
        <taxon>Chitinophagaceae</taxon>
        <taxon>Chitinophaga</taxon>
    </lineage>
</organism>
<proteinExistence type="predicted"/>
<keyword evidence="3" id="KW-1185">Reference proteome</keyword>
<keyword evidence="1" id="KW-0812">Transmembrane</keyword>
<evidence type="ECO:0000256" key="1">
    <source>
        <dbReference type="SAM" id="Phobius"/>
    </source>
</evidence>
<protein>
    <submittedName>
        <fullName evidence="2">Uncharacterized protein</fullName>
    </submittedName>
</protein>
<dbReference type="Proteomes" id="UP000220133">
    <property type="component" value="Chromosome"/>
</dbReference>
<evidence type="ECO:0000313" key="2">
    <source>
        <dbReference type="EMBL" id="ATL46091.1"/>
    </source>
</evidence>
<feature type="transmembrane region" description="Helical" evidence="1">
    <location>
        <begin position="85"/>
        <end position="109"/>
    </location>
</feature>
<keyword evidence="1" id="KW-1133">Transmembrane helix</keyword>